<keyword evidence="2" id="KW-1185">Reference proteome</keyword>
<reference evidence="1 2" key="1">
    <citation type="submission" date="2021-08" db="EMBL/GenBank/DDBJ databases">
        <title>Draft Genome Sequence of Phanerochaete sordida strain YK-624.</title>
        <authorList>
            <person name="Mori T."/>
            <person name="Dohra H."/>
            <person name="Suzuki T."/>
            <person name="Kawagishi H."/>
            <person name="Hirai H."/>
        </authorList>
    </citation>
    <scope>NUCLEOTIDE SEQUENCE [LARGE SCALE GENOMIC DNA]</scope>
    <source>
        <strain evidence="1 2">YK-624</strain>
    </source>
</reference>
<dbReference type="AlphaFoldDB" id="A0A9P3L859"/>
<dbReference type="Proteomes" id="UP000703269">
    <property type="component" value="Unassembled WGS sequence"/>
</dbReference>
<evidence type="ECO:0000313" key="2">
    <source>
        <dbReference type="Proteomes" id="UP000703269"/>
    </source>
</evidence>
<dbReference type="EMBL" id="BPQB01000001">
    <property type="protein sequence ID" value="GJE84643.1"/>
    <property type="molecule type" value="Genomic_DNA"/>
</dbReference>
<gene>
    <name evidence="1" type="ORF">PsYK624_007190</name>
</gene>
<comment type="caution">
    <text evidence="1">The sequence shown here is derived from an EMBL/GenBank/DDBJ whole genome shotgun (WGS) entry which is preliminary data.</text>
</comment>
<sequence>MRAAPARIVASRRRRGVRVPARAAFVFVFRVCFDQGPCVAHVARRGSPRDVRTRSVATARRVVGGCVMQASERTAVGSACVDRGGEEWVQAGARCA</sequence>
<organism evidence="1 2">
    <name type="scientific">Phanerochaete sordida</name>
    <dbReference type="NCBI Taxonomy" id="48140"/>
    <lineage>
        <taxon>Eukaryota</taxon>
        <taxon>Fungi</taxon>
        <taxon>Dikarya</taxon>
        <taxon>Basidiomycota</taxon>
        <taxon>Agaricomycotina</taxon>
        <taxon>Agaricomycetes</taxon>
        <taxon>Polyporales</taxon>
        <taxon>Phanerochaetaceae</taxon>
        <taxon>Phanerochaete</taxon>
    </lineage>
</organism>
<name>A0A9P3L859_9APHY</name>
<accession>A0A9P3L859</accession>
<proteinExistence type="predicted"/>
<evidence type="ECO:0000313" key="1">
    <source>
        <dbReference type="EMBL" id="GJE84643.1"/>
    </source>
</evidence>
<protein>
    <submittedName>
        <fullName evidence="1">Uncharacterized protein</fullName>
    </submittedName>
</protein>